<dbReference type="KEGG" id="ccho:CCHOA_10775"/>
<protein>
    <submittedName>
        <fullName evidence="1">Uncharacterized protein</fullName>
    </submittedName>
</protein>
<dbReference type="Proteomes" id="UP000269019">
    <property type="component" value="Chromosome"/>
</dbReference>
<name>A0A3G6JEG3_9CORY</name>
<keyword evidence="2" id="KW-1185">Reference proteome</keyword>
<dbReference type="AlphaFoldDB" id="A0A3G6JEG3"/>
<accession>A0A3G6JEG3</accession>
<proteinExistence type="predicted"/>
<reference evidence="1 2" key="1">
    <citation type="submission" date="2018-11" db="EMBL/GenBank/DDBJ databases">
        <authorList>
            <person name="Kleinhagauer T."/>
            <person name="Glaeser S.P."/>
            <person name="Spergser J."/>
            <person name="Ruckert C."/>
            <person name="Kaempfer P."/>
            <person name="Busse H.-J."/>
        </authorList>
    </citation>
    <scope>NUCLEOTIDE SEQUENCE [LARGE SCALE GENOMIC DNA]</scope>
    <source>
        <strain evidence="1 2">200CH</strain>
    </source>
</reference>
<sequence>MPTKPPTFTFDPSTGSDFHTQKNAISEQAGRANLRNLGAAGMTTSR</sequence>
<evidence type="ECO:0000313" key="2">
    <source>
        <dbReference type="Proteomes" id="UP000269019"/>
    </source>
</evidence>
<dbReference type="EMBL" id="CP033896">
    <property type="protein sequence ID" value="AZA14534.1"/>
    <property type="molecule type" value="Genomic_DNA"/>
</dbReference>
<organism evidence="1 2">
    <name type="scientific">Corynebacterium choanae</name>
    <dbReference type="NCBI Taxonomy" id="1862358"/>
    <lineage>
        <taxon>Bacteria</taxon>
        <taxon>Bacillati</taxon>
        <taxon>Actinomycetota</taxon>
        <taxon>Actinomycetes</taxon>
        <taxon>Mycobacteriales</taxon>
        <taxon>Corynebacteriaceae</taxon>
        <taxon>Corynebacterium</taxon>
    </lineage>
</organism>
<evidence type="ECO:0000313" key="1">
    <source>
        <dbReference type="EMBL" id="AZA14534.1"/>
    </source>
</evidence>
<gene>
    <name evidence="1" type="ORF">CCHOA_10775</name>
</gene>